<keyword evidence="1" id="KW-1133">Transmembrane helix</keyword>
<evidence type="ECO:0000256" key="1">
    <source>
        <dbReference type="SAM" id="Phobius"/>
    </source>
</evidence>
<feature type="transmembrane region" description="Helical" evidence="1">
    <location>
        <begin position="39"/>
        <end position="60"/>
    </location>
</feature>
<dbReference type="InterPro" id="IPR021683">
    <property type="entry name" value="DUF3267"/>
</dbReference>
<dbReference type="Proteomes" id="UP001213042">
    <property type="component" value="Unassembled WGS sequence"/>
</dbReference>
<dbReference type="RefSeq" id="WP_195221271.1">
    <property type="nucleotide sequence ID" value="NZ_JADMWL010000013.1"/>
</dbReference>
<accession>A0AAW6EHA8</accession>
<feature type="transmembrane region" description="Helical" evidence="1">
    <location>
        <begin position="152"/>
        <end position="169"/>
    </location>
</feature>
<feature type="transmembrane region" description="Helical" evidence="1">
    <location>
        <begin position="124"/>
        <end position="145"/>
    </location>
</feature>
<keyword evidence="1" id="KW-0472">Membrane</keyword>
<proteinExistence type="predicted"/>
<gene>
    <name evidence="2" type="ORF">PNW00_08455</name>
</gene>
<keyword evidence="1" id="KW-0812">Transmembrane</keyword>
<dbReference type="Pfam" id="PF11667">
    <property type="entry name" value="DUF3267"/>
    <property type="match status" value="1"/>
</dbReference>
<name>A0AAW6EHA8_9FIRM</name>
<feature type="transmembrane region" description="Helical" evidence="1">
    <location>
        <begin position="66"/>
        <end position="86"/>
    </location>
</feature>
<evidence type="ECO:0000313" key="3">
    <source>
        <dbReference type="Proteomes" id="UP001213042"/>
    </source>
</evidence>
<dbReference type="EMBL" id="JAQMLU010000013">
    <property type="protein sequence ID" value="MDB8750474.1"/>
    <property type="molecule type" value="Genomic_DNA"/>
</dbReference>
<comment type="caution">
    <text evidence="2">The sequence shown here is derived from an EMBL/GenBank/DDBJ whole genome shotgun (WGS) entry which is preliminary data.</text>
</comment>
<protein>
    <submittedName>
        <fullName evidence="2">DUF3267 domain-containing protein</fullName>
    </submittedName>
</protein>
<dbReference type="AlphaFoldDB" id="A0AAW6EHA8"/>
<organism evidence="2 3">
    <name type="scientific">Ruminococcus bicirculans</name>
    <name type="common">ex Wegman et al. 2014</name>
    <dbReference type="NCBI Taxonomy" id="1160721"/>
    <lineage>
        <taxon>Bacteria</taxon>
        <taxon>Bacillati</taxon>
        <taxon>Bacillota</taxon>
        <taxon>Clostridia</taxon>
        <taxon>Eubacteriales</taxon>
        <taxon>Oscillospiraceae</taxon>
        <taxon>Ruminococcus</taxon>
    </lineage>
</organism>
<reference evidence="2" key="1">
    <citation type="submission" date="2023-01" db="EMBL/GenBank/DDBJ databases">
        <title>Human gut microbiome strain richness.</title>
        <authorList>
            <person name="Chen-Liaw A."/>
        </authorList>
    </citation>
    <scope>NUCLEOTIDE SEQUENCE</scope>
    <source>
        <strain evidence="2">D43st1_D9_D43t1_170807</strain>
    </source>
</reference>
<sequence length="201" mass="22238">MPTIIWEGNKKEFGTSHKCSELPENAVKLREADGFIGKAMLYGIAPMMICMMSMPIKAFLNKQSPIDPLFLIPAFVIGFIIALPLHEIMHALCYPKSATVWIGLCVRKLAAYAISYHPLTKTRFIIMSLAPSVLGIIPLVLFIVLPISMKPLLTICFISAFMGLISPAPDYMDILSVINKVPNTAMIQDTPNGLFFYDSAK</sequence>
<evidence type="ECO:0000313" key="2">
    <source>
        <dbReference type="EMBL" id="MDB8750474.1"/>
    </source>
</evidence>